<gene>
    <name evidence="1" type="ORF">F4Y60_11460</name>
</gene>
<accession>A0A6B0Y1Q3</accession>
<proteinExistence type="predicted"/>
<evidence type="ECO:0000313" key="1">
    <source>
        <dbReference type="EMBL" id="MXY34681.1"/>
    </source>
</evidence>
<reference evidence="1" key="1">
    <citation type="submission" date="2019-09" db="EMBL/GenBank/DDBJ databases">
        <title>Characterisation of the sponge microbiome using genome-centric metagenomics.</title>
        <authorList>
            <person name="Engelberts J.P."/>
            <person name="Robbins S.J."/>
            <person name="De Goeij J.M."/>
            <person name="Aranda M."/>
            <person name="Bell S.C."/>
            <person name="Webster N.S."/>
        </authorList>
    </citation>
    <scope>NUCLEOTIDE SEQUENCE</scope>
    <source>
        <strain evidence="1">SB0664_bin_43</strain>
    </source>
</reference>
<comment type="caution">
    <text evidence="1">The sequence shown here is derived from an EMBL/GenBank/DDBJ whole genome shotgun (WGS) entry which is preliminary data.</text>
</comment>
<dbReference type="AlphaFoldDB" id="A0A6B0Y1Q3"/>
<sequence length="66" mass="7058">MRCDAAFTGFGIAEASPVTPVENGLPPHSLHTHVWTRPVSCLARLSAGEPSSVRDWGGIPERVFSV</sequence>
<dbReference type="EMBL" id="VXRY01000468">
    <property type="protein sequence ID" value="MXY34681.1"/>
    <property type="molecule type" value="Genomic_DNA"/>
</dbReference>
<organism evidence="1">
    <name type="scientific">Boseongicola sp. SB0664_bin_43</name>
    <dbReference type="NCBI Taxonomy" id="2604844"/>
    <lineage>
        <taxon>Bacteria</taxon>
        <taxon>Pseudomonadati</taxon>
        <taxon>Pseudomonadota</taxon>
        <taxon>Alphaproteobacteria</taxon>
        <taxon>Rhodobacterales</taxon>
        <taxon>Paracoccaceae</taxon>
        <taxon>Boseongicola</taxon>
    </lineage>
</organism>
<protein>
    <submittedName>
        <fullName evidence="1">Uncharacterized protein</fullName>
    </submittedName>
</protein>
<name>A0A6B0Y1Q3_9RHOB</name>